<evidence type="ECO:0000256" key="3">
    <source>
        <dbReference type="ARBA" id="ARBA00022833"/>
    </source>
</evidence>
<evidence type="ECO:0000313" key="6">
    <source>
        <dbReference type="Proteomes" id="UP000886667"/>
    </source>
</evidence>
<comment type="similarity">
    <text evidence="1">Belongs to the Gfa family.</text>
</comment>
<dbReference type="InterPro" id="IPR011057">
    <property type="entry name" value="Mss4-like_sf"/>
</dbReference>
<feature type="domain" description="CENP-V/GFA" evidence="4">
    <location>
        <begin position="5"/>
        <end position="111"/>
    </location>
</feature>
<dbReference type="InterPro" id="IPR006913">
    <property type="entry name" value="CENP-V/GFA"/>
</dbReference>
<sequence>MTEHYQGSCHCGAVRFSYEGEAIVKGLRCNCSICIRKGAMMSSEAIPPEQFNYESDDQMLGSYQFGLKTARHYFCQKCGIYTFHETARMPGHFRVNLGCVEGVDPFTLEYDLFDGKHLL</sequence>
<evidence type="ECO:0000256" key="2">
    <source>
        <dbReference type="ARBA" id="ARBA00022723"/>
    </source>
</evidence>
<dbReference type="PROSITE" id="PS51891">
    <property type="entry name" value="CENP_V_GFA"/>
    <property type="match status" value="1"/>
</dbReference>
<dbReference type="Gene3D" id="2.170.150.70">
    <property type="match status" value="1"/>
</dbReference>
<dbReference type="PANTHER" id="PTHR28620:SF1">
    <property type="entry name" value="CENP-V_GFA DOMAIN-CONTAINING PROTEIN"/>
    <property type="match status" value="1"/>
</dbReference>
<name>A0A9E4N494_9GAMM</name>
<dbReference type="EMBL" id="JAEPCM010000455">
    <property type="protein sequence ID" value="MCG7947255.1"/>
    <property type="molecule type" value="Genomic_DNA"/>
</dbReference>
<reference evidence="5" key="1">
    <citation type="journal article" date="2021" name="Proc. Natl. Acad. Sci. U.S.A.">
        <title>Global biogeography of chemosynthetic symbionts reveals both localized and globally distributed symbiont groups. .</title>
        <authorList>
            <person name="Osvatic J.T."/>
            <person name="Wilkins L.G.E."/>
            <person name="Leibrecht L."/>
            <person name="Leray M."/>
            <person name="Zauner S."/>
            <person name="Polzin J."/>
            <person name="Camacho Y."/>
            <person name="Gros O."/>
            <person name="van Gils J.A."/>
            <person name="Eisen J.A."/>
            <person name="Petersen J.M."/>
            <person name="Yuen B."/>
        </authorList>
    </citation>
    <scope>NUCLEOTIDE SEQUENCE</scope>
    <source>
        <strain evidence="5">MAGclacostrist064TRANS</strain>
    </source>
</reference>
<keyword evidence="2" id="KW-0479">Metal-binding</keyword>
<dbReference type="InterPro" id="IPR052355">
    <property type="entry name" value="CENP-V-like"/>
</dbReference>
<dbReference type="GO" id="GO:0046872">
    <property type="term" value="F:metal ion binding"/>
    <property type="evidence" value="ECO:0007669"/>
    <property type="project" value="UniProtKB-KW"/>
</dbReference>
<comment type="caution">
    <text evidence="5">The sequence shown here is derived from an EMBL/GenBank/DDBJ whole genome shotgun (WGS) entry which is preliminary data.</text>
</comment>
<proteinExistence type="inferred from homology"/>
<evidence type="ECO:0000259" key="4">
    <source>
        <dbReference type="PROSITE" id="PS51891"/>
    </source>
</evidence>
<dbReference type="Proteomes" id="UP000886667">
    <property type="component" value="Unassembled WGS sequence"/>
</dbReference>
<accession>A0A9E4N494</accession>
<keyword evidence="3" id="KW-0862">Zinc</keyword>
<gene>
    <name evidence="5" type="ORF">JAZ07_13000</name>
</gene>
<dbReference type="AlphaFoldDB" id="A0A9E4N494"/>
<dbReference type="SUPFAM" id="SSF51316">
    <property type="entry name" value="Mss4-like"/>
    <property type="match status" value="1"/>
</dbReference>
<dbReference type="PANTHER" id="PTHR28620">
    <property type="entry name" value="CENTROMERE PROTEIN V"/>
    <property type="match status" value="1"/>
</dbReference>
<dbReference type="Pfam" id="PF04828">
    <property type="entry name" value="GFA"/>
    <property type="match status" value="1"/>
</dbReference>
<evidence type="ECO:0000313" key="5">
    <source>
        <dbReference type="EMBL" id="MCG7947255.1"/>
    </source>
</evidence>
<dbReference type="GO" id="GO:0016846">
    <property type="term" value="F:carbon-sulfur lyase activity"/>
    <property type="evidence" value="ECO:0007669"/>
    <property type="project" value="InterPro"/>
</dbReference>
<organism evidence="5 6">
    <name type="scientific">Candidatus Thiodiazotropha taylori</name>
    <dbReference type="NCBI Taxonomy" id="2792791"/>
    <lineage>
        <taxon>Bacteria</taxon>
        <taxon>Pseudomonadati</taxon>
        <taxon>Pseudomonadota</taxon>
        <taxon>Gammaproteobacteria</taxon>
        <taxon>Chromatiales</taxon>
        <taxon>Sedimenticolaceae</taxon>
        <taxon>Candidatus Thiodiazotropha</taxon>
    </lineage>
</organism>
<protein>
    <submittedName>
        <fullName evidence="5">GFA family protein</fullName>
    </submittedName>
</protein>
<evidence type="ECO:0000256" key="1">
    <source>
        <dbReference type="ARBA" id="ARBA00005495"/>
    </source>
</evidence>